<keyword evidence="4" id="KW-1185">Reference proteome</keyword>
<dbReference type="Pfam" id="PF22725">
    <property type="entry name" value="GFO_IDH_MocA_C3"/>
    <property type="match status" value="1"/>
</dbReference>
<dbReference type="SUPFAM" id="SSF51735">
    <property type="entry name" value="NAD(P)-binding Rossmann-fold domains"/>
    <property type="match status" value="1"/>
</dbReference>
<feature type="domain" description="Gfo/Idh/MocA-like oxidoreductase N-terminal" evidence="1">
    <location>
        <begin position="6"/>
        <end position="125"/>
    </location>
</feature>
<evidence type="ECO:0000313" key="3">
    <source>
        <dbReference type="EMBL" id="NOL40230.1"/>
    </source>
</evidence>
<comment type="caution">
    <text evidence="3">The sequence shown here is derived from an EMBL/GenBank/DDBJ whole genome shotgun (WGS) entry which is preliminary data.</text>
</comment>
<dbReference type="AlphaFoldDB" id="A0A7Y4KWZ6"/>
<name>A0A7Y4KWZ6_9ACTN</name>
<dbReference type="InterPro" id="IPR000683">
    <property type="entry name" value="Gfo/Idh/MocA-like_OxRdtase_N"/>
</dbReference>
<dbReference type="SUPFAM" id="SSF55347">
    <property type="entry name" value="Glyceraldehyde-3-phosphate dehydrogenase-like, C-terminal domain"/>
    <property type="match status" value="1"/>
</dbReference>
<dbReference type="Gene3D" id="3.30.360.10">
    <property type="entry name" value="Dihydrodipicolinate Reductase, domain 2"/>
    <property type="match status" value="1"/>
</dbReference>
<dbReference type="Pfam" id="PF01408">
    <property type="entry name" value="GFO_IDH_MocA"/>
    <property type="match status" value="1"/>
</dbReference>
<dbReference type="InterPro" id="IPR051450">
    <property type="entry name" value="Gfo/Idh/MocA_Oxidoreductases"/>
</dbReference>
<evidence type="ECO:0000259" key="1">
    <source>
        <dbReference type="Pfam" id="PF01408"/>
    </source>
</evidence>
<dbReference type="InterPro" id="IPR036291">
    <property type="entry name" value="NAD(P)-bd_dom_sf"/>
</dbReference>
<reference evidence="3 4" key="1">
    <citation type="submission" date="2020-05" db="EMBL/GenBank/DDBJ databases">
        <title>Genome sequence of Kribbella sandramycini ATCC 39419.</title>
        <authorList>
            <person name="Maclea K.S."/>
            <person name="Fair J.L."/>
        </authorList>
    </citation>
    <scope>NUCLEOTIDE SEQUENCE [LARGE SCALE GENOMIC DNA]</scope>
    <source>
        <strain evidence="3 4">ATCC 39419</strain>
    </source>
</reference>
<evidence type="ECO:0000313" key="4">
    <source>
        <dbReference type="Proteomes" id="UP000534306"/>
    </source>
</evidence>
<protein>
    <submittedName>
        <fullName evidence="3">Gfo/Idh/MocA family oxidoreductase</fullName>
    </submittedName>
</protein>
<organism evidence="3 4">
    <name type="scientific">Kribbella sandramycini</name>
    <dbReference type="NCBI Taxonomy" id="60450"/>
    <lineage>
        <taxon>Bacteria</taxon>
        <taxon>Bacillati</taxon>
        <taxon>Actinomycetota</taxon>
        <taxon>Actinomycetes</taxon>
        <taxon>Propionibacteriales</taxon>
        <taxon>Kribbellaceae</taxon>
        <taxon>Kribbella</taxon>
    </lineage>
</organism>
<feature type="domain" description="GFO/IDH/MocA-like oxidoreductase" evidence="2">
    <location>
        <begin position="134"/>
        <end position="258"/>
    </location>
</feature>
<dbReference type="Proteomes" id="UP000534306">
    <property type="component" value="Unassembled WGS sequence"/>
</dbReference>
<proteinExistence type="predicted"/>
<dbReference type="PANTHER" id="PTHR43377:SF1">
    <property type="entry name" value="BILIVERDIN REDUCTASE A"/>
    <property type="match status" value="1"/>
</dbReference>
<sequence length="334" mass="35589">MPMPQIKVGLIGAGGIASAHIKGYQVHADKIGITAVADAVEATAKAREAELGATAYTDYREMLAREELDAVDICLPHHLHRDAIIAAAEAGKHILCEKPLCLTAEEAGDVRRAVEANGVTLMSAHNQLFMPAVAKAKELLEAGAIGTVYEVRTTDSFYNDFDPSSMGWRASSKTSGGGELIDTGYHPTYLMLHLAGGLPVEATAMLSTHRLKFMEGEDSAQVLIRFDNGVVGQLVTSWAYQPAGSTERFSAVGELGSLHSDGTSLTYTLRSGESETLDFEPVDTFAAEIGHFADSLLNRTRPLHTEAEGIAVLGILLAAYEGAQNKTIAPVVRP</sequence>
<accession>A0A7Y4KWZ6</accession>
<dbReference type="EMBL" id="JABJRC010000002">
    <property type="protein sequence ID" value="NOL40230.1"/>
    <property type="molecule type" value="Genomic_DNA"/>
</dbReference>
<dbReference type="InterPro" id="IPR055170">
    <property type="entry name" value="GFO_IDH_MocA-like_dom"/>
</dbReference>
<dbReference type="Gene3D" id="3.40.50.720">
    <property type="entry name" value="NAD(P)-binding Rossmann-like Domain"/>
    <property type="match status" value="1"/>
</dbReference>
<gene>
    <name evidence="3" type="ORF">HPO96_08235</name>
</gene>
<dbReference type="GO" id="GO:0000166">
    <property type="term" value="F:nucleotide binding"/>
    <property type="evidence" value="ECO:0007669"/>
    <property type="project" value="InterPro"/>
</dbReference>
<evidence type="ECO:0000259" key="2">
    <source>
        <dbReference type="Pfam" id="PF22725"/>
    </source>
</evidence>
<dbReference type="PANTHER" id="PTHR43377">
    <property type="entry name" value="BILIVERDIN REDUCTASE A"/>
    <property type="match status" value="1"/>
</dbReference>